<dbReference type="GO" id="GO:0003677">
    <property type="term" value="F:DNA binding"/>
    <property type="evidence" value="ECO:0007669"/>
    <property type="project" value="InterPro"/>
</dbReference>
<dbReference type="Proteomes" id="UP000294513">
    <property type="component" value="Unassembled WGS sequence"/>
</dbReference>
<evidence type="ECO:0000313" key="2">
    <source>
        <dbReference type="EMBL" id="TDD85928.1"/>
    </source>
</evidence>
<evidence type="ECO:0000259" key="1">
    <source>
        <dbReference type="PROSITE" id="PS50943"/>
    </source>
</evidence>
<dbReference type="AlphaFoldDB" id="A0A4R5BGX9"/>
<proteinExistence type="predicted"/>
<gene>
    <name evidence="2" type="ORF">E1298_18065</name>
</gene>
<dbReference type="CDD" id="cd00093">
    <property type="entry name" value="HTH_XRE"/>
    <property type="match status" value="1"/>
</dbReference>
<organism evidence="2 3">
    <name type="scientific">Actinomadura rubrisoli</name>
    <dbReference type="NCBI Taxonomy" id="2530368"/>
    <lineage>
        <taxon>Bacteria</taxon>
        <taxon>Bacillati</taxon>
        <taxon>Actinomycetota</taxon>
        <taxon>Actinomycetes</taxon>
        <taxon>Streptosporangiales</taxon>
        <taxon>Thermomonosporaceae</taxon>
        <taxon>Actinomadura</taxon>
    </lineage>
</organism>
<keyword evidence="3" id="KW-1185">Reference proteome</keyword>
<dbReference type="InterPro" id="IPR043917">
    <property type="entry name" value="DUF5753"/>
</dbReference>
<protein>
    <submittedName>
        <fullName evidence="2">XRE family transcriptional regulator</fullName>
    </submittedName>
</protein>
<reference evidence="2 3" key="1">
    <citation type="submission" date="2019-03" db="EMBL/GenBank/DDBJ databases">
        <title>Draft genome sequences of novel Actinobacteria.</title>
        <authorList>
            <person name="Sahin N."/>
            <person name="Ay H."/>
            <person name="Saygin H."/>
        </authorList>
    </citation>
    <scope>NUCLEOTIDE SEQUENCE [LARGE SCALE GENOMIC DNA]</scope>
    <source>
        <strain evidence="2 3">H3C3</strain>
    </source>
</reference>
<dbReference type="Gene3D" id="1.10.260.40">
    <property type="entry name" value="lambda repressor-like DNA-binding domains"/>
    <property type="match status" value="1"/>
</dbReference>
<dbReference type="InterPro" id="IPR001387">
    <property type="entry name" value="Cro/C1-type_HTH"/>
</dbReference>
<dbReference type="Pfam" id="PF19054">
    <property type="entry name" value="DUF5753"/>
    <property type="match status" value="1"/>
</dbReference>
<name>A0A4R5BGX9_9ACTN</name>
<dbReference type="OrthoDB" id="3355929at2"/>
<dbReference type="EMBL" id="SMKU01000085">
    <property type="protein sequence ID" value="TDD85928.1"/>
    <property type="molecule type" value="Genomic_DNA"/>
</dbReference>
<dbReference type="SUPFAM" id="SSF47413">
    <property type="entry name" value="lambda repressor-like DNA-binding domains"/>
    <property type="match status" value="1"/>
</dbReference>
<sequence>MITTAESIDPMADLWSLLARTLRIHRKQHRMSQAEVGRLVAADHKTVSNWEANRNHPPVDALRTLDATWGTGGLFEALHHFASTTQAPAQFLAFAEYESLATVLRINGVAFIPGLLQTPAYAETAFTLEGLPDVEGQVAQRMARQAVITRDGAPYVSVVLTENALLVIPSSARLEQLTRLTEVADLPNVTLRLVPLSAGPHPGLVGAFYLATTPEREVGFVETPARGRLVTETDDLRRLTVAFDRASGHALSAAATRERLREMIEEHSNDPVEEVQP</sequence>
<dbReference type="InterPro" id="IPR010982">
    <property type="entry name" value="Lambda_DNA-bd_dom_sf"/>
</dbReference>
<dbReference type="PROSITE" id="PS50943">
    <property type="entry name" value="HTH_CROC1"/>
    <property type="match status" value="1"/>
</dbReference>
<feature type="domain" description="HTH cro/C1-type" evidence="1">
    <location>
        <begin position="22"/>
        <end position="65"/>
    </location>
</feature>
<comment type="caution">
    <text evidence="2">The sequence shown here is derived from an EMBL/GenBank/DDBJ whole genome shotgun (WGS) entry which is preliminary data.</text>
</comment>
<accession>A0A4R5BGX9</accession>
<evidence type="ECO:0000313" key="3">
    <source>
        <dbReference type="Proteomes" id="UP000294513"/>
    </source>
</evidence>